<evidence type="ECO:0000313" key="4">
    <source>
        <dbReference type="Proteomes" id="UP001066276"/>
    </source>
</evidence>
<organism evidence="3 4">
    <name type="scientific">Pleurodeles waltl</name>
    <name type="common">Iberian ribbed newt</name>
    <dbReference type="NCBI Taxonomy" id="8319"/>
    <lineage>
        <taxon>Eukaryota</taxon>
        <taxon>Metazoa</taxon>
        <taxon>Chordata</taxon>
        <taxon>Craniata</taxon>
        <taxon>Vertebrata</taxon>
        <taxon>Euteleostomi</taxon>
        <taxon>Amphibia</taxon>
        <taxon>Batrachia</taxon>
        <taxon>Caudata</taxon>
        <taxon>Salamandroidea</taxon>
        <taxon>Salamandridae</taxon>
        <taxon>Pleurodelinae</taxon>
        <taxon>Pleurodeles</taxon>
    </lineage>
</organism>
<keyword evidence="2" id="KW-0472">Membrane</keyword>
<reference evidence="3" key="1">
    <citation type="journal article" date="2022" name="bioRxiv">
        <title>Sequencing and chromosome-scale assembly of the giantPleurodeles waltlgenome.</title>
        <authorList>
            <person name="Brown T."/>
            <person name="Elewa A."/>
            <person name="Iarovenko S."/>
            <person name="Subramanian E."/>
            <person name="Araus A.J."/>
            <person name="Petzold A."/>
            <person name="Susuki M."/>
            <person name="Suzuki K.-i.T."/>
            <person name="Hayashi T."/>
            <person name="Toyoda A."/>
            <person name="Oliveira C."/>
            <person name="Osipova E."/>
            <person name="Leigh N.D."/>
            <person name="Simon A."/>
            <person name="Yun M.H."/>
        </authorList>
    </citation>
    <scope>NUCLEOTIDE SEQUENCE</scope>
    <source>
        <strain evidence="3">20211129_DDA</strain>
        <tissue evidence="3">Liver</tissue>
    </source>
</reference>
<keyword evidence="2" id="KW-1133">Transmembrane helix</keyword>
<accession>A0AAV7LZE0</accession>
<proteinExistence type="predicted"/>
<evidence type="ECO:0000313" key="3">
    <source>
        <dbReference type="EMBL" id="KAJ1095905.1"/>
    </source>
</evidence>
<sequence>MYLVHMLGHHVLIQLCCYGLRPSPPYPRLSLPRHRKRHRPARPKAFVTAAFTDQALRAAPVTICQGPLSSLSDGRAPGRHSPATEPRGRQGAGCGSGRDPRPQGLAFHSTGCPGLDSLGPDPPCPGLRSRTLWILLVLQILAFFILPDLSAAVLVLVFIAVLPVLSAAVLVLVFIVSLIILVLLVILII</sequence>
<dbReference type="Proteomes" id="UP001066276">
    <property type="component" value="Chromosome 10"/>
</dbReference>
<feature type="region of interest" description="Disordered" evidence="1">
    <location>
        <begin position="68"/>
        <end position="98"/>
    </location>
</feature>
<name>A0AAV7LZE0_PLEWA</name>
<keyword evidence="2" id="KW-0812">Transmembrane</keyword>
<evidence type="ECO:0000256" key="2">
    <source>
        <dbReference type="SAM" id="Phobius"/>
    </source>
</evidence>
<comment type="caution">
    <text evidence="3">The sequence shown here is derived from an EMBL/GenBank/DDBJ whole genome shotgun (WGS) entry which is preliminary data.</text>
</comment>
<dbReference type="EMBL" id="JANPWB010000014">
    <property type="protein sequence ID" value="KAJ1095905.1"/>
    <property type="molecule type" value="Genomic_DNA"/>
</dbReference>
<dbReference type="AlphaFoldDB" id="A0AAV7LZE0"/>
<protein>
    <submittedName>
        <fullName evidence="3">Uncharacterized protein</fullName>
    </submittedName>
</protein>
<feature type="transmembrane region" description="Helical" evidence="2">
    <location>
        <begin position="132"/>
        <end position="161"/>
    </location>
</feature>
<gene>
    <name evidence="3" type="ORF">NDU88_001055</name>
</gene>
<keyword evidence="4" id="KW-1185">Reference proteome</keyword>
<evidence type="ECO:0000256" key="1">
    <source>
        <dbReference type="SAM" id="MobiDB-lite"/>
    </source>
</evidence>
<feature type="transmembrane region" description="Helical" evidence="2">
    <location>
        <begin position="167"/>
        <end position="188"/>
    </location>
</feature>